<evidence type="ECO:0000313" key="5">
    <source>
        <dbReference type="Proteomes" id="UP001165122"/>
    </source>
</evidence>
<evidence type="ECO:0000256" key="1">
    <source>
        <dbReference type="SAM" id="MobiDB-lite"/>
    </source>
</evidence>
<gene>
    <name evidence="4" type="ORF">TrLO_g15670</name>
</gene>
<accession>A0A9W7FUU4</accession>
<name>A0A9W7FUU4_9STRA</name>
<evidence type="ECO:0000259" key="3">
    <source>
        <dbReference type="PROSITE" id="PS50287"/>
    </source>
</evidence>
<feature type="compositionally biased region" description="Basic and acidic residues" evidence="1">
    <location>
        <begin position="81"/>
        <end position="91"/>
    </location>
</feature>
<dbReference type="PROSITE" id="PS50287">
    <property type="entry name" value="SRCR_2"/>
    <property type="match status" value="1"/>
</dbReference>
<protein>
    <recommendedName>
        <fullName evidence="3">SRCR domain-containing protein</fullName>
    </recommendedName>
</protein>
<dbReference type="InterPro" id="IPR001190">
    <property type="entry name" value="SRCR"/>
</dbReference>
<evidence type="ECO:0000256" key="2">
    <source>
        <dbReference type="SAM" id="SignalP"/>
    </source>
</evidence>
<proteinExistence type="predicted"/>
<feature type="region of interest" description="Disordered" evidence="1">
    <location>
        <begin position="49"/>
        <end position="109"/>
    </location>
</feature>
<feature type="domain" description="SRCR" evidence="3">
    <location>
        <begin position="73"/>
        <end position="109"/>
    </location>
</feature>
<feature type="chain" id="PRO_5040819741" description="SRCR domain-containing protein" evidence="2">
    <location>
        <begin position="26"/>
        <end position="109"/>
    </location>
</feature>
<dbReference type="GO" id="GO:0016020">
    <property type="term" value="C:membrane"/>
    <property type="evidence" value="ECO:0007669"/>
    <property type="project" value="InterPro"/>
</dbReference>
<keyword evidence="5" id="KW-1185">Reference proteome</keyword>
<feature type="signal peptide" evidence="2">
    <location>
        <begin position="1"/>
        <end position="25"/>
    </location>
</feature>
<comment type="caution">
    <text evidence="4">The sequence shown here is derived from an EMBL/GenBank/DDBJ whole genome shotgun (WGS) entry which is preliminary data.</text>
</comment>
<dbReference type="Proteomes" id="UP001165122">
    <property type="component" value="Unassembled WGS sequence"/>
</dbReference>
<reference evidence="5" key="1">
    <citation type="journal article" date="2023" name="Commun. Biol.">
        <title>Genome analysis of Parmales, the sister group of diatoms, reveals the evolutionary specialization of diatoms from phago-mixotrophs to photoautotrophs.</title>
        <authorList>
            <person name="Ban H."/>
            <person name="Sato S."/>
            <person name="Yoshikawa S."/>
            <person name="Yamada K."/>
            <person name="Nakamura Y."/>
            <person name="Ichinomiya M."/>
            <person name="Sato N."/>
            <person name="Blanc-Mathieu R."/>
            <person name="Endo H."/>
            <person name="Kuwata A."/>
            <person name="Ogata H."/>
        </authorList>
    </citation>
    <scope>NUCLEOTIDE SEQUENCE [LARGE SCALE GENOMIC DNA]</scope>
    <source>
        <strain evidence="5">NIES 3700</strain>
    </source>
</reference>
<feature type="compositionally biased region" description="Acidic residues" evidence="1">
    <location>
        <begin position="100"/>
        <end position="109"/>
    </location>
</feature>
<dbReference type="AlphaFoldDB" id="A0A9W7FUU4"/>
<keyword evidence="2" id="KW-0732">Signal</keyword>
<dbReference type="OrthoDB" id="536948at2759"/>
<sequence>MRTSWGSVDGLGALLLFKWMGAVECGLGSGNVVPTGQLQDGTSVRIRASVNGRGVNGRDPSFGGGGEDDGTDISPTFDSEGVVKGRIEVKPSGETAWGTIDEDGWDDTD</sequence>
<evidence type="ECO:0000313" key="4">
    <source>
        <dbReference type="EMBL" id="GMI18400.1"/>
    </source>
</evidence>
<dbReference type="EMBL" id="BRXW01000332">
    <property type="protein sequence ID" value="GMI18400.1"/>
    <property type="molecule type" value="Genomic_DNA"/>
</dbReference>
<organism evidence="4 5">
    <name type="scientific">Triparma laevis f. longispina</name>
    <dbReference type="NCBI Taxonomy" id="1714387"/>
    <lineage>
        <taxon>Eukaryota</taxon>
        <taxon>Sar</taxon>
        <taxon>Stramenopiles</taxon>
        <taxon>Ochrophyta</taxon>
        <taxon>Bolidophyceae</taxon>
        <taxon>Parmales</taxon>
        <taxon>Triparmaceae</taxon>
        <taxon>Triparma</taxon>
    </lineage>
</organism>